<accession>A0A815VWT7</accession>
<sequence length="81" mass="9336">MRDRVSILGLRPGDHLSMHEDEDKFVDNSQDDIDMYELKVLDDPDSPTTVDLDSSVDEIRSDFHIESATLPFLLEKKEDEN</sequence>
<protein>
    <submittedName>
        <fullName evidence="2">Uncharacterized protein</fullName>
    </submittedName>
</protein>
<organism evidence="2 5">
    <name type="scientific">Didymodactylos carnosus</name>
    <dbReference type="NCBI Taxonomy" id="1234261"/>
    <lineage>
        <taxon>Eukaryota</taxon>
        <taxon>Metazoa</taxon>
        <taxon>Spiralia</taxon>
        <taxon>Gnathifera</taxon>
        <taxon>Rotifera</taxon>
        <taxon>Eurotatoria</taxon>
        <taxon>Bdelloidea</taxon>
        <taxon>Philodinida</taxon>
        <taxon>Philodinidae</taxon>
        <taxon>Didymodactylos</taxon>
    </lineage>
</organism>
<proteinExistence type="predicted"/>
<evidence type="ECO:0000313" key="5">
    <source>
        <dbReference type="Proteomes" id="UP000663829"/>
    </source>
</evidence>
<evidence type="ECO:0000313" key="3">
    <source>
        <dbReference type="EMBL" id="CAF4393993.1"/>
    </source>
</evidence>
<name>A0A815VWT7_9BILA</name>
<dbReference type="EMBL" id="CAJOBC010090739">
    <property type="protein sequence ID" value="CAF4393993.1"/>
    <property type="molecule type" value="Genomic_DNA"/>
</dbReference>
<evidence type="ECO:0000313" key="2">
    <source>
        <dbReference type="EMBL" id="CAF1534327.1"/>
    </source>
</evidence>
<dbReference type="EMBL" id="CAJOBC010090739">
    <property type="protein sequence ID" value="CAF4394007.1"/>
    <property type="molecule type" value="Genomic_DNA"/>
</dbReference>
<gene>
    <name evidence="1" type="ORF">GPM918_LOCUS38237</name>
    <name evidence="2" type="ORF">GPM918_LOCUS38238</name>
    <name evidence="3" type="ORF">SRO942_LOCUS39050</name>
    <name evidence="4" type="ORF">SRO942_LOCUS39051</name>
</gene>
<keyword evidence="5" id="KW-1185">Reference proteome</keyword>
<dbReference type="AlphaFoldDB" id="A0A815VWT7"/>
<comment type="caution">
    <text evidence="2">The sequence shown here is derived from an EMBL/GenBank/DDBJ whole genome shotgun (WGS) entry which is preliminary data.</text>
</comment>
<evidence type="ECO:0000313" key="4">
    <source>
        <dbReference type="EMBL" id="CAF4394007.1"/>
    </source>
</evidence>
<evidence type="ECO:0000313" key="1">
    <source>
        <dbReference type="EMBL" id="CAF1534315.1"/>
    </source>
</evidence>
<dbReference type="Proteomes" id="UP000663829">
    <property type="component" value="Unassembled WGS sequence"/>
</dbReference>
<dbReference type="EMBL" id="CAJNOQ010025136">
    <property type="protein sequence ID" value="CAF1534327.1"/>
    <property type="molecule type" value="Genomic_DNA"/>
</dbReference>
<reference evidence="2" key="1">
    <citation type="submission" date="2021-02" db="EMBL/GenBank/DDBJ databases">
        <authorList>
            <person name="Nowell W R."/>
        </authorList>
    </citation>
    <scope>NUCLEOTIDE SEQUENCE</scope>
</reference>
<dbReference type="EMBL" id="CAJNOQ010025136">
    <property type="protein sequence ID" value="CAF1534315.1"/>
    <property type="molecule type" value="Genomic_DNA"/>
</dbReference>
<dbReference type="Proteomes" id="UP000681722">
    <property type="component" value="Unassembled WGS sequence"/>
</dbReference>